<evidence type="ECO:0000256" key="1">
    <source>
        <dbReference type="ARBA" id="ARBA00022630"/>
    </source>
</evidence>
<dbReference type="GO" id="GO:0016491">
    <property type="term" value="F:oxidoreductase activity"/>
    <property type="evidence" value="ECO:0007669"/>
    <property type="project" value="UniProtKB-KW"/>
</dbReference>
<feature type="domain" description="Nitroreductase" evidence="4">
    <location>
        <begin position="16"/>
        <end position="195"/>
    </location>
</feature>
<evidence type="ECO:0000256" key="3">
    <source>
        <dbReference type="ARBA" id="ARBA00023002"/>
    </source>
</evidence>
<evidence type="ECO:0000256" key="2">
    <source>
        <dbReference type="ARBA" id="ARBA00022643"/>
    </source>
</evidence>
<dbReference type="PANTHER" id="PTHR23026">
    <property type="entry name" value="NADPH NITROREDUCTASE"/>
    <property type="match status" value="1"/>
</dbReference>
<dbReference type="InterPro" id="IPR050627">
    <property type="entry name" value="Nitroreductase/BluB"/>
</dbReference>
<accession>A0A6J6K765</accession>
<keyword evidence="3" id="KW-0560">Oxidoreductase</keyword>
<keyword evidence="2" id="KW-0288">FMN</keyword>
<dbReference type="Pfam" id="PF00881">
    <property type="entry name" value="Nitroreductase"/>
    <property type="match status" value="1"/>
</dbReference>
<dbReference type="Gene3D" id="3.40.109.10">
    <property type="entry name" value="NADH Oxidase"/>
    <property type="match status" value="1"/>
</dbReference>
<evidence type="ECO:0000259" key="4">
    <source>
        <dbReference type="Pfam" id="PF00881"/>
    </source>
</evidence>
<dbReference type="InterPro" id="IPR029479">
    <property type="entry name" value="Nitroreductase"/>
</dbReference>
<evidence type="ECO:0000313" key="5">
    <source>
        <dbReference type="EMBL" id="CAB4644185.1"/>
    </source>
</evidence>
<organism evidence="5">
    <name type="scientific">freshwater metagenome</name>
    <dbReference type="NCBI Taxonomy" id="449393"/>
    <lineage>
        <taxon>unclassified sequences</taxon>
        <taxon>metagenomes</taxon>
        <taxon>ecological metagenomes</taxon>
    </lineage>
</organism>
<keyword evidence="1" id="KW-0285">Flavoprotein</keyword>
<dbReference type="InterPro" id="IPR000415">
    <property type="entry name" value="Nitroreductase-like"/>
</dbReference>
<dbReference type="PANTHER" id="PTHR23026:SF90">
    <property type="entry name" value="IODOTYROSINE DEIODINASE 1"/>
    <property type="match status" value="1"/>
</dbReference>
<gene>
    <name evidence="5" type="ORF">UFOPK2214_00124</name>
</gene>
<sequence>MTTAPSADDLYAFLSTTRSIRRITDAPVSDEVLNRIMQAAVWAPSGGNRQPWRIIAVRDRTIKERIGRLYSAEWDKYVEYNVSKFEGHPPAVVAQVREAYTGGTRLAETLADVPVLAMFIHDPSALYVTDADLGRHPVVGGASLYPAVQNFLLAARAEGLGGVLTTLVCNRETELRDILKFPTGWGVHAMVPIGYPRGNHGPLTRASMEEMTSIDQWRD</sequence>
<dbReference type="AlphaFoldDB" id="A0A6J6K765"/>
<name>A0A6J6K765_9ZZZZ</name>
<dbReference type="EMBL" id="CAEZWJ010000002">
    <property type="protein sequence ID" value="CAB4644185.1"/>
    <property type="molecule type" value="Genomic_DNA"/>
</dbReference>
<protein>
    <submittedName>
        <fullName evidence="5">Unannotated protein</fullName>
    </submittedName>
</protein>
<proteinExistence type="predicted"/>
<reference evidence="5" key="1">
    <citation type="submission" date="2020-05" db="EMBL/GenBank/DDBJ databases">
        <authorList>
            <person name="Chiriac C."/>
            <person name="Salcher M."/>
            <person name="Ghai R."/>
            <person name="Kavagutti S V."/>
        </authorList>
    </citation>
    <scope>NUCLEOTIDE SEQUENCE</scope>
</reference>
<dbReference type="SUPFAM" id="SSF55469">
    <property type="entry name" value="FMN-dependent nitroreductase-like"/>
    <property type="match status" value="1"/>
</dbReference>